<dbReference type="PANTHER" id="PTHR21310:SF37">
    <property type="entry name" value="AMINOGLYCOSIDE PHOSPHOTRANSFERASE DOMAIN-CONTAINING PROTEIN"/>
    <property type="match status" value="1"/>
</dbReference>
<evidence type="ECO:0000256" key="1">
    <source>
        <dbReference type="SAM" id="Phobius"/>
    </source>
</evidence>
<sequence>MTQGTEIQRRQLQPILEGVNGAVVGLLKAKNGTLTPVLKTVGGALKPLLGNVGEILKGLGGTVTQLYQGPNGNREENANKEVKDILRKLGRVKEPKKKQIYYVPSSTLRPRYYLLKIVAFCSFILVSASPALPLRLAQRHRPDSEAVEASDFLTGAFNVCSIVTFSDGVRVVVRFPILSRSRFRIEKTNDELLIIGFLSARICVPIPRILSTSMWDCGPYTVTAFAPGPLLSKCLSSPSLPGGGPDVCVGRLRRAYRAMADIMLELNAFSFPRIGSVGYDAGQ</sequence>
<evidence type="ECO:0000313" key="3">
    <source>
        <dbReference type="Proteomes" id="UP000054481"/>
    </source>
</evidence>
<organism evidence="2 3">
    <name type="scientific">Hirsutella minnesotensis 3608</name>
    <dbReference type="NCBI Taxonomy" id="1043627"/>
    <lineage>
        <taxon>Eukaryota</taxon>
        <taxon>Fungi</taxon>
        <taxon>Dikarya</taxon>
        <taxon>Ascomycota</taxon>
        <taxon>Pezizomycotina</taxon>
        <taxon>Sordariomycetes</taxon>
        <taxon>Hypocreomycetidae</taxon>
        <taxon>Hypocreales</taxon>
        <taxon>Ophiocordycipitaceae</taxon>
        <taxon>Hirsutella</taxon>
    </lineage>
</organism>
<evidence type="ECO:0008006" key="4">
    <source>
        <dbReference type="Google" id="ProtNLM"/>
    </source>
</evidence>
<dbReference type="Proteomes" id="UP000054481">
    <property type="component" value="Unassembled WGS sequence"/>
</dbReference>
<keyword evidence="1" id="KW-0472">Membrane</keyword>
<dbReference type="EMBL" id="KQ030509">
    <property type="protein sequence ID" value="KJZ76757.1"/>
    <property type="molecule type" value="Genomic_DNA"/>
</dbReference>
<dbReference type="InterPro" id="IPR051678">
    <property type="entry name" value="AGP_Transferase"/>
</dbReference>
<dbReference type="SUPFAM" id="SSF56112">
    <property type="entry name" value="Protein kinase-like (PK-like)"/>
    <property type="match status" value="1"/>
</dbReference>
<proteinExistence type="predicted"/>
<gene>
    <name evidence="2" type="ORF">HIM_03634</name>
</gene>
<accession>A0A0F8A261</accession>
<dbReference type="PANTHER" id="PTHR21310">
    <property type="entry name" value="AMINOGLYCOSIDE PHOSPHOTRANSFERASE-RELATED-RELATED"/>
    <property type="match status" value="1"/>
</dbReference>
<name>A0A0F8A261_9HYPO</name>
<keyword evidence="1" id="KW-1133">Transmembrane helix</keyword>
<dbReference type="InterPro" id="IPR011009">
    <property type="entry name" value="Kinase-like_dom_sf"/>
</dbReference>
<evidence type="ECO:0000313" key="2">
    <source>
        <dbReference type="EMBL" id="KJZ76757.1"/>
    </source>
</evidence>
<feature type="transmembrane region" description="Helical" evidence="1">
    <location>
        <begin position="113"/>
        <end position="132"/>
    </location>
</feature>
<keyword evidence="1" id="KW-0812">Transmembrane</keyword>
<reference evidence="2 3" key="1">
    <citation type="journal article" date="2014" name="Genome Biol. Evol.">
        <title>Comparative genomics and transcriptomics analyses reveal divergent lifestyle features of nematode endoparasitic fungus Hirsutella minnesotensis.</title>
        <authorList>
            <person name="Lai Y."/>
            <person name="Liu K."/>
            <person name="Zhang X."/>
            <person name="Zhang X."/>
            <person name="Li K."/>
            <person name="Wang N."/>
            <person name="Shu C."/>
            <person name="Wu Y."/>
            <person name="Wang C."/>
            <person name="Bushley K.E."/>
            <person name="Xiang M."/>
            <person name="Liu X."/>
        </authorList>
    </citation>
    <scope>NUCLEOTIDE SEQUENCE [LARGE SCALE GENOMIC DNA]</scope>
    <source>
        <strain evidence="2 3">3608</strain>
    </source>
</reference>
<keyword evidence="3" id="KW-1185">Reference proteome</keyword>
<dbReference type="AlphaFoldDB" id="A0A0F8A261"/>
<protein>
    <recommendedName>
        <fullName evidence="4">Aminoglycoside phosphotransferase domain-containing protein</fullName>
    </recommendedName>
</protein>
<dbReference type="OrthoDB" id="5412996at2759"/>